<keyword evidence="1" id="KW-0732">Signal</keyword>
<reference evidence="2 3" key="1">
    <citation type="journal article" date="2018" name="J. Microbiol.">
        <title>Aestuariibaculum marinum sp. nov., a marine bacterium isolated from seawater in South Korea.</title>
        <authorList>
            <person name="Choi J."/>
            <person name="Lee D."/>
            <person name="Jang J.H."/>
            <person name="Cha S."/>
            <person name="Seo T."/>
        </authorList>
    </citation>
    <scope>NUCLEOTIDE SEQUENCE [LARGE SCALE GENOMIC DNA]</scope>
    <source>
        <strain evidence="2 3">IP7</strain>
    </source>
</reference>
<organism evidence="2 3">
    <name type="scientific">Aestuariibaculum marinum</name>
    <dbReference type="NCBI Taxonomy" id="2683592"/>
    <lineage>
        <taxon>Bacteria</taxon>
        <taxon>Pseudomonadati</taxon>
        <taxon>Bacteroidota</taxon>
        <taxon>Flavobacteriia</taxon>
        <taxon>Flavobacteriales</taxon>
        <taxon>Flavobacteriaceae</taxon>
    </lineage>
</organism>
<accession>A0A8J6PWZ6</accession>
<evidence type="ECO:0000313" key="2">
    <source>
        <dbReference type="EMBL" id="MBD0822645.1"/>
    </source>
</evidence>
<sequence length="218" mass="24908">MRKVNIIYLCLLILNISSCSYSNYQKSVVSEHRKTLEEKEVNFFSYKDFNYIPIKEKYSFKINGEDKTFNFEEGKSYFKAFKINPQTGNYLLVVKSRAYGGQNIVFKKPTLLMPKIILLDKNKDVLALDSELISSTFSSEYNLSRSYLINMELGPLVEYVVVYTDPSFAGKIIDNPQRMNAYYAGNGMVGFSTVPGTPKALSIEGNMVIKIKQPNFLK</sequence>
<gene>
    <name evidence="2" type="ORF">ICJ85_01310</name>
</gene>
<dbReference type="RefSeq" id="WP_188221961.1">
    <property type="nucleotide sequence ID" value="NZ_JACVXD010000001.1"/>
</dbReference>
<feature type="chain" id="PRO_5035219362" description="Lipoprotein" evidence="1">
    <location>
        <begin position="23"/>
        <end position="218"/>
    </location>
</feature>
<dbReference type="EMBL" id="JACVXD010000001">
    <property type="protein sequence ID" value="MBD0822645.1"/>
    <property type="molecule type" value="Genomic_DNA"/>
</dbReference>
<evidence type="ECO:0000313" key="3">
    <source>
        <dbReference type="Proteomes" id="UP000621516"/>
    </source>
</evidence>
<proteinExistence type="predicted"/>
<dbReference type="AlphaFoldDB" id="A0A8J6PWZ6"/>
<feature type="signal peptide" evidence="1">
    <location>
        <begin position="1"/>
        <end position="22"/>
    </location>
</feature>
<dbReference type="Proteomes" id="UP000621516">
    <property type="component" value="Unassembled WGS sequence"/>
</dbReference>
<evidence type="ECO:0000256" key="1">
    <source>
        <dbReference type="SAM" id="SignalP"/>
    </source>
</evidence>
<keyword evidence="3" id="KW-1185">Reference proteome</keyword>
<comment type="caution">
    <text evidence="2">The sequence shown here is derived from an EMBL/GenBank/DDBJ whole genome shotgun (WGS) entry which is preliminary data.</text>
</comment>
<evidence type="ECO:0008006" key="4">
    <source>
        <dbReference type="Google" id="ProtNLM"/>
    </source>
</evidence>
<protein>
    <recommendedName>
        <fullName evidence="4">Lipoprotein</fullName>
    </recommendedName>
</protein>
<name>A0A8J6PWZ6_9FLAO</name>